<dbReference type="Gene3D" id="2.170.300.10">
    <property type="entry name" value="Tie2 ligand-binding domain superfamily"/>
    <property type="match status" value="1"/>
</dbReference>
<evidence type="ECO:0000256" key="1">
    <source>
        <dbReference type="ARBA" id="ARBA00022737"/>
    </source>
</evidence>
<reference evidence="3 4" key="1">
    <citation type="submission" date="2024-07" db="EMBL/GenBank/DDBJ databases">
        <title>Chromosome-level genome assembly of the water stick insect Ranatra chinensis (Heteroptera: Nepidae).</title>
        <authorList>
            <person name="Liu X."/>
        </authorList>
    </citation>
    <scope>NUCLEOTIDE SEQUENCE [LARGE SCALE GENOMIC DNA]</scope>
    <source>
        <strain evidence="3">Cailab_2021Rc</strain>
        <tissue evidence="3">Muscle</tissue>
    </source>
</reference>
<proteinExistence type="predicted"/>
<protein>
    <recommendedName>
        <fullName evidence="2">Fibronectin type-III domain-containing protein</fullName>
    </recommendedName>
</protein>
<dbReference type="PROSITE" id="PS00022">
    <property type="entry name" value="EGF_1"/>
    <property type="match status" value="1"/>
</dbReference>
<dbReference type="Pfam" id="PF00041">
    <property type="entry name" value="fn3"/>
    <property type="match status" value="2"/>
</dbReference>
<evidence type="ECO:0000259" key="2">
    <source>
        <dbReference type="PROSITE" id="PS50853"/>
    </source>
</evidence>
<sequence length="945" mass="104569">MIGFNPQVELSVGGIGFNGTISLGKYHLKILEEWNILKIVVEVPYILKNSLIKLFLDFSDLEEGIVLVNKISGCHPFAKEDRVNLGNSTKFKGLISSFQDALEEVLEVGNCTNGGISVGGRCDCPAGFYGETCDKGCGPNRFGPSCEAECSQTAKWCREMIFCKRATGCYCAPGYKGKYCSETCSSGEYGVSCKEECGMCLGESCDAFTGRCLSGCMAGYVPPMCQTKYVYLVKRPILRPDFNSASLKAEINNSVAGIGQPTYYQIQIRSHTSDSWKLFAPEDIPNDKIIIYNITQLAAGTTYYSRVILLDFEGQKYEGSDIPITSFKTKCNHNGGIEIVNTAATYDSLRLSWKNTYTLQSCPTNESIVNILIDNQWMTYNVEGYNFKMSNLVPDSTYLIKIKLANASDFTFVTVNTTSYISGLVRDINIKYVGHNEVQLEWKPLYNSKSPSFKVSYSCLRIIAEETLSCANDRGTIITPDTSARLTGLKPFRRYSTQIQETGGKGHSDIEFSTLQALPTAKVRSLTIVPRKSSASASWQAPHNCSNCNGFLRGYQVSLKDPNGTVQSHFTKNTCEQFQNLKPQYVYRLSVYVQNNVGWNGDYPTSVDLRSASGIPSRVRRLELYKRGKSLLGLRWESPEFPYGTVAYVVSIDGKRFVHKPEVCPSWPQQFCFTVGGLKANTVYNVSVSARNREEDGESSFIEGVTAERAPGEPVDITQTDATETSVALRWRPPNLMNGVLRYFLVKIEQTESFDTDLCCEYYPKSEVPVNSEQEYYWTEIYGLNPGSTFAVSVMGETVWLGPAAGIDAVTRPPKPCPVLLPLVRPALAWQDVEEDCPSKRESVSALVQGHLLVRVKNEGGNQVTNPDLRLVLERALGSDFDMVAEYSAGAGVQLGTGTSNGSWGILKNPHLETGHNYTFAAVTVVRYKHLFNVAVRKANSLSSN</sequence>
<dbReference type="PANTHER" id="PTHR46708">
    <property type="entry name" value="TENASCIN"/>
    <property type="match status" value="1"/>
</dbReference>
<organism evidence="3 4">
    <name type="scientific">Ranatra chinensis</name>
    <dbReference type="NCBI Taxonomy" id="642074"/>
    <lineage>
        <taxon>Eukaryota</taxon>
        <taxon>Metazoa</taxon>
        <taxon>Ecdysozoa</taxon>
        <taxon>Arthropoda</taxon>
        <taxon>Hexapoda</taxon>
        <taxon>Insecta</taxon>
        <taxon>Pterygota</taxon>
        <taxon>Neoptera</taxon>
        <taxon>Paraneoptera</taxon>
        <taxon>Hemiptera</taxon>
        <taxon>Heteroptera</taxon>
        <taxon>Panheteroptera</taxon>
        <taxon>Nepomorpha</taxon>
        <taxon>Nepidae</taxon>
        <taxon>Ranatrinae</taxon>
        <taxon>Ranatra</taxon>
    </lineage>
</organism>
<dbReference type="InterPro" id="IPR013783">
    <property type="entry name" value="Ig-like_fold"/>
</dbReference>
<dbReference type="AlphaFoldDB" id="A0ABD0YNF3"/>
<feature type="domain" description="Fibronectin type-III" evidence="2">
    <location>
        <begin position="713"/>
        <end position="815"/>
    </location>
</feature>
<dbReference type="InterPro" id="IPR036116">
    <property type="entry name" value="FN3_sf"/>
</dbReference>
<keyword evidence="1" id="KW-0677">Repeat</keyword>
<dbReference type="EMBL" id="JBFDAA010000005">
    <property type="protein sequence ID" value="KAL1132776.1"/>
    <property type="molecule type" value="Genomic_DNA"/>
</dbReference>
<evidence type="ECO:0000313" key="4">
    <source>
        <dbReference type="Proteomes" id="UP001558652"/>
    </source>
</evidence>
<dbReference type="InterPro" id="IPR009030">
    <property type="entry name" value="Growth_fac_rcpt_cys_sf"/>
</dbReference>
<feature type="domain" description="Fibronectin type-III" evidence="2">
    <location>
        <begin position="424"/>
        <end position="517"/>
    </location>
</feature>
<accession>A0ABD0YNF3</accession>
<dbReference type="CDD" id="cd00063">
    <property type="entry name" value="FN3"/>
    <property type="match status" value="4"/>
</dbReference>
<dbReference type="Proteomes" id="UP001558652">
    <property type="component" value="Unassembled WGS sequence"/>
</dbReference>
<comment type="caution">
    <text evidence="3">The sequence shown here is derived from an EMBL/GenBank/DDBJ whole genome shotgun (WGS) entry which is preliminary data.</text>
</comment>
<dbReference type="Gene3D" id="2.60.40.10">
    <property type="entry name" value="Immunoglobulins"/>
    <property type="match status" value="4"/>
</dbReference>
<dbReference type="InterPro" id="IPR003961">
    <property type="entry name" value="FN3_dom"/>
</dbReference>
<dbReference type="SUPFAM" id="SSF49265">
    <property type="entry name" value="Fibronectin type III"/>
    <property type="match status" value="3"/>
</dbReference>
<dbReference type="InterPro" id="IPR000742">
    <property type="entry name" value="EGF"/>
</dbReference>
<gene>
    <name evidence="3" type="ORF">AAG570_010728</name>
</gene>
<evidence type="ECO:0000313" key="3">
    <source>
        <dbReference type="EMBL" id="KAL1132776.1"/>
    </source>
</evidence>
<dbReference type="PROSITE" id="PS50853">
    <property type="entry name" value="FN3"/>
    <property type="match status" value="4"/>
</dbReference>
<dbReference type="InterPro" id="IPR050991">
    <property type="entry name" value="ECM_Regulatory_Proteins"/>
</dbReference>
<keyword evidence="4" id="KW-1185">Reference proteome</keyword>
<dbReference type="SUPFAM" id="SSF57184">
    <property type="entry name" value="Growth factor receptor domain"/>
    <property type="match status" value="1"/>
</dbReference>
<feature type="domain" description="Fibronectin type-III" evidence="2">
    <location>
        <begin position="615"/>
        <end position="710"/>
    </location>
</feature>
<feature type="domain" description="Fibronectin type-III" evidence="2">
    <location>
        <begin position="519"/>
        <end position="614"/>
    </location>
</feature>
<dbReference type="SMART" id="SM00060">
    <property type="entry name" value="FN3"/>
    <property type="match status" value="5"/>
</dbReference>
<dbReference type="PANTHER" id="PTHR46708:SF2">
    <property type="entry name" value="FIBRONECTIN TYPE-III DOMAIN-CONTAINING PROTEIN"/>
    <property type="match status" value="1"/>
</dbReference>
<name>A0ABD0YNF3_9HEMI</name>